<feature type="binding site" evidence="5">
    <location>
        <begin position="95"/>
        <end position="96"/>
    </location>
    <ligand>
        <name>substrate</name>
    </ligand>
</feature>
<dbReference type="InterPro" id="IPR040919">
    <property type="entry name" value="Asparaginase_C"/>
</dbReference>
<dbReference type="KEGG" id="ccun:CCUN_1865"/>
<feature type="domain" description="L-asparaginase N-terminal" evidence="9">
    <location>
        <begin position="7"/>
        <end position="198"/>
    </location>
</feature>
<gene>
    <name evidence="11" type="primary">ansB</name>
    <name evidence="11" type="ORF">CCUN_1865</name>
</gene>
<dbReference type="InterPro" id="IPR037152">
    <property type="entry name" value="L-asparaginase_N_sf"/>
</dbReference>
<dbReference type="Pfam" id="PF00710">
    <property type="entry name" value="Asparaginase"/>
    <property type="match status" value="1"/>
</dbReference>
<evidence type="ECO:0000313" key="12">
    <source>
        <dbReference type="Proteomes" id="UP000192902"/>
    </source>
</evidence>
<dbReference type="Gene3D" id="3.40.50.1170">
    <property type="entry name" value="L-asparaginase, N-terminal domain"/>
    <property type="match status" value="1"/>
</dbReference>
<dbReference type="InterPro" id="IPR027474">
    <property type="entry name" value="L-asparaginase_N"/>
</dbReference>
<dbReference type="PIRSF" id="PIRSF500176">
    <property type="entry name" value="L_ASNase"/>
    <property type="match status" value="1"/>
</dbReference>
<accession>A0A1W6BZA1</accession>
<dbReference type="SUPFAM" id="SSF53774">
    <property type="entry name" value="Glutaminase/Asparaginase"/>
    <property type="match status" value="1"/>
</dbReference>
<dbReference type="Pfam" id="PF17763">
    <property type="entry name" value="Asparaginase_C"/>
    <property type="match status" value="1"/>
</dbReference>
<keyword evidence="2 11" id="KW-0378">Hydrolase</keyword>
<dbReference type="PRINTS" id="PR00139">
    <property type="entry name" value="ASNGLNASE"/>
</dbReference>
<dbReference type="InterPro" id="IPR006034">
    <property type="entry name" value="Asparaginase/glutaminase-like"/>
</dbReference>
<evidence type="ECO:0000256" key="8">
    <source>
        <dbReference type="RuleBase" id="RU004456"/>
    </source>
</evidence>
<reference evidence="11 12" key="1">
    <citation type="submission" date="2017-04" db="EMBL/GenBank/DDBJ databases">
        <title>Complete genome sequence of the Campylobacter cuniculorum type strain LMG24588.</title>
        <authorList>
            <person name="Miller W.G."/>
            <person name="Yee E."/>
            <person name="Revez J."/>
            <person name="Bono J.L."/>
            <person name="Rossi M."/>
        </authorList>
    </citation>
    <scope>NUCLEOTIDE SEQUENCE [LARGE SCALE GENOMIC DNA]</scope>
    <source>
        <strain evidence="11 12">LMG 24588</strain>
    </source>
</reference>
<dbReference type="Proteomes" id="UP000192902">
    <property type="component" value="Chromosome"/>
</dbReference>
<proteinExistence type="inferred from homology"/>
<evidence type="ECO:0000256" key="5">
    <source>
        <dbReference type="PIRSR" id="PIRSR001220-2"/>
    </source>
</evidence>
<dbReference type="RefSeq" id="WP_027304873.1">
    <property type="nucleotide sequence ID" value="NZ_CP020867.1"/>
</dbReference>
<name>A0A1W6BZA1_9BACT</name>
<feature type="binding site" evidence="5">
    <location>
        <position position="63"/>
    </location>
    <ligand>
        <name>substrate</name>
    </ligand>
</feature>
<dbReference type="InterPro" id="IPR027473">
    <property type="entry name" value="L-asparaginase_C"/>
</dbReference>
<dbReference type="SMART" id="SM00870">
    <property type="entry name" value="Asparaginase"/>
    <property type="match status" value="1"/>
</dbReference>
<dbReference type="FunFam" id="3.40.50.1170:FF:000001">
    <property type="entry name" value="L-asparaginase 2"/>
    <property type="match status" value="1"/>
</dbReference>
<comment type="similarity">
    <text evidence="1 8">Belongs to the asparaginase 1 family.</text>
</comment>
<dbReference type="Gene3D" id="3.40.50.40">
    <property type="match status" value="1"/>
</dbReference>
<dbReference type="PANTHER" id="PTHR11707">
    <property type="entry name" value="L-ASPARAGINASE"/>
    <property type="match status" value="1"/>
</dbReference>
<dbReference type="PIRSF" id="PIRSF001220">
    <property type="entry name" value="L-ASNase_gatD"/>
    <property type="match status" value="1"/>
</dbReference>
<dbReference type="OrthoDB" id="9788068at2"/>
<feature type="domain" description="Asparaginase/glutaminase C-terminal" evidence="10">
    <location>
        <begin position="219"/>
        <end position="328"/>
    </location>
</feature>
<dbReference type="InterPro" id="IPR027475">
    <property type="entry name" value="Asparaginase/glutaminase_AS2"/>
</dbReference>
<evidence type="ECO:0000256" key="1">
    <source>
        <dbReference type="ARBA" id="ARBA00010518"/>
    </source>
</evidence>
<evidence type="ECO:0000256" key="7">
    <source>
        <dbReference type="PROSITE-ProRule" id="PRU10100"/>
    </source>
</evidence>
<dbReference type="InterPro" id="IPR004550">
    <property type="entry name" value="AsnASE_II"/>
</dbReference>
<dbReference type="eggNOG" id="COG0252">
    <property type="taxonomic scope" value="Bacteria"/>
</dbReference>
<evidence type="ECO:0000256" key="2">
    <source>
        <dbReference type="ARBA" id="ARBA00022801"/>
    </source>
</evidence>
<sequence>MIKSKAKIAILATGGTIAGVAGSQISSVGYTAGVVGVKELIEAVPEIENLAQIQTKQVANIDSSNMNDEIWLKLIQEINSCFKQGIDGVVITHGTDTMEETAYFLNLTLKHHKPVVLVGAMRPSSARSADGPKNLYNAISLATDKNAQGKGVMVVMNDKILSARAIVKTHTLNVDAFSSLNFGDLGYIVDGKCFFYNEILKLHTKQTPFDGEKIKTLPKVDILYTYSNDGSGIAAKALFDNGAQGLVIAGSGAGNIHENQKKVLKELLKQGLKIVLSTRVAQGQVMLSEEDIKLGFISALDLNPQKARILLILALTQTKDIHTIREFFQKY</sequence>
<evidence type="ECO:0000313" key="11">
    <source>
        <dbReference type="EMBL" id="ARJ57427.1"/>
    </source>
</evidence>
<dbReference type="GO" id="GO:0006528">
    <property type="term" value="P:asparagine metabolic process"/>
    <property type="evidence" value="ECO:0007669"/>
    <property type="project" value="InterPro"/>
</dbReference>
<feature type="active site" description="O-isoaspartyl threonine intermediate" evidence="4">
    <location>
        <position position="16"/>
    </location>
</feature>
<evidence type="ECO:0000259" key="9">
    <source>
        <dbReference type="Pfam" id="PF00710"/>
    </source>
</evidence>
<dbReference type="EMBL" id="CP020867">
    <property type="protein sequence ID" value="ARJ57427.1"/>
    <property type="molecule type" value="Genomic_DNA"/>
</dbReference>
<feature type="active site" evidence="7">
    <location>
        <position position="95"/>
    </location>
</feature>
<feature type="active site" evidence="6">
    <location>
        <position position="16"/>
    </location>
</feature>
<evidence type="ECO:0000259" key="10">
    <source>
        <dbReference type="Pfam" id="PF17763"/>
    </source>
</evidence>
<dbReference type="InterPro" id="IPR036152">
    <property type="entry name" value="Asp/glu_Ase-like_sf"/>
</dbReference>
<evidence type="ECO:0000256" key="3">
    <source>
        <dbReference type="ARBA" id="ARBA00030414"/>
    </source>
</evidence>
<dbReference type="NCBIfam" id="TIGR00520">
    <property type="entry name" value="asnASE_II"/>
    <property type="match status" value="1"/>
</dbReference>
<dbReference type="STRING" id="1121267.CCUN_1865"/>
<dbReference type="PROSITE" id="PS00917">
    <property type="entry name" value="ASN_GLN_ASE_2"/>
    <property type="match status" value="1"/>
</dbReference>
<organism evidence="11 12">
    <name type="scientific">Campylobacter cuniculorum DSM 23162 = LMG 24588</name>
    <dbReference type="NCBI Taxonomy" id="1121267"/>
    <lineage>
        <taxon>Bacteria</taxon>
        <taxon>Pseudomonadati</taxon>
        <taxon>Campylobacterota</taxon>
        <taxon>Epsilonproteobacteria</taxon>
        <taxon>Campylobacterales</taxon>
        <taxon>Campylobacteraceae</taxon>
        <taxon>Campylobacter</taxon>
    </lineage>
</organism>
<dbReference type="PROSITE" id="PS51732">
    <property type="entry name" value="ASN_GLN_ASE_3"/>
    <property type="match status" value="1"/>
</dbReference>
<dbReference type="PROSITE" id="PS00144">
    <property type="entry name" value="ASN_GLN_ASE_1"/>
    <property type="match status" value="1"/>
</dbReference>
<evidence type="ECO:0000256" key="6">
    <source>
        <dbReference type="PROSITE-ProRule" id="PRU10099"/>
    </source>
</evidence>
<dbReference type="PANTHER" id="PTHR11707:SF28">
    <property type="entry name" value="60 KDA LYSOPHOSPHOLIPASE"/>
    <property type="match status" value="1"/>
</dbReference>
<dbReference type="InterPro" id="IPR020827">
    <property type="entry name" value="Asparaginase/glutaminase_AS1"/>
</dbReference>
<dbReference type="AlphaFoldDB" id="A0A1W6BZA1"/>
<evidence type="ECO:0000256" key="4">
    <source>
        <dbReference type="PIRSR" id="PIRSR001220-1"/>
    </source>
</evidence>
<dbReference type="GO" id="GO:0004067">
    <property type="term" value="F:asparaginase activity"/>
    <property type="evidence" value="ECO:0007669"/>
    <property type="project" value="UniProtKB-UniRule"/>
</dbReference>
<protein>
    <recommendedName>
        <fullName evidence="3">L-asparagine amidohydrolase</fullName>
    </recommendedName>
</protein>
<dbReference type="CDD" id="cd08964">
    <property type="entry name" value="L-asparaginase_II"/>
    <property type="match status" value="1"/>
</dbReference>